<evidence type="ECO:0000313" key="1">
    <source>
        <dbReference type="EMBL" id="TGG78412.1"/>
    </source>
</evidence>
<accession>A0A8H1QLY5</accession>
<reference evidence="1 2" key="1">
    <citation type="submission" date="2018-10" db="EMBL/GenBank/DDBJ databases">
        <title>Isolation of pseudouridimycin from Streptomyces albus DSM 40763.</title>
        <authorList>
            <person name="Rosenqvist P."/>
            <person name="Metsae-Ketelae M."/>
            <person name="Virta P."/>
        </authorList>
    </citation>
    <scope>NUCLEOTIDE SEQUENCE [LARGE SCALE GENOMIC DNA]</scope>
    <source>
        <strain evidence="1 2">DSM 40763</strain>
    </source>
</reference>
<dbReference type="GeneID" id="75186136"/>
<protein>
    <submittedName>
        <fullName evidence="1">Uncharacterized protein</fullName>
    </submittedName>
</protein>
<gene>
    <name evidence="1" type="ORF">D8771_24685</name>
</gene>
<name>A0A8H1QLY5_9ACTN</name>
<dbReference type="AlphaFoldDB" id="A0A8H1QLY5"/>
<proteinExistence type="predicted"/>
<dbReference type="EMBL" id="RCIY01000087">
    <property type="protein sequence ID" value="TGG78412.1"/>
    <property type="molecule type" value="Genomic_DNA"/>
</dbReference>
<evidence type="ECO:0000313" key="2">
    <source>
        <dbReference type="Proteomes" id="UP000298111"/>
    </source>
</evidence>
<comment type="caution">
    <text evidence="1">The sequence shown here is derived from an EMBL/GenBank/DDBJ whole genome shotgun (WGS) entry which is preliminary data.</text>
</comment>
<dbReference type="RefSeq" id="WP_135567423.1">
    <property type="nucleotide sequence ID" value="NZ_CP103061.1"/>
</dbReference>
<dbReference type="Proteomes" id="UP000298111">
    <property type="component" value="Unassembled WGS sequence"/>
</dbReference>
<organism evidence="1 2">
    <name type="scientific">Streptomyces albus</name>
    <dbReference type="NCBI Taxonomy" id="1888"/>
    <lineage>
        <taxon>Bacteria</taxon>
        <taxon>Bacillati</taxon>
        <taxon>Actinomycetota</taxon>
        <taxon>Actinomycetes</taxon>
        <taxon>Kitasatosporales</taxon>
        <taxon>Streptomycetaceae</taxon>
        <taxon>Streptomyces</taxon>
    </lineage>
</organism>
<sequence length="385" mass="41046">MDVLYLNGPVQNGLFTIADRPGKAAGIRAADALNTLLGAGPAPHLWNTVTLAGDLRHRGAPDRDTVGRQDREDRAIAAKYPPGGTPAGGVLTDTAPAVAALALKMTERLLHDGALTITPVPVSECTRCGHLTGTVPRACRACGHPGSRPHTRRLLVWDRPPSMPVLARDDIHAHRAKPPGHLLTIAQNVPKRLILSRTRDHGISLAPLGLNGLALDPRAGVHIAVLAAAARLGAGGPVMVLTDNAAANVAAYGAPFRRHNGARLRYALHGRIPYDDTAALQRLCEVHRVSPAQRELFLAWFLPLCSLHLRSGISAAQIPSLLKFWRRAHLARAATSASDGRAELRRRVAAGDMRWVMDVRALSRAIPVPALSTDGFPGKPEGATR</sequence>